<dbReference type="GO" id="GO:0016020">
    <property type="term" value="C:membrane"/>
    <property type="evidence" value="ECO:0007669"/>
    <property type="project" value="UniProtKB-SubCell"/>
</dbReference>
<dbReference type="InterPro" id="IPR000223">
    <property type="entry name" value="Pept_S26A_signal_pept_1"/>
</dbReference>
<dbReference type="GO" id="GO:0009003">
    <property type="term" value="F:signal peptidase activity"/>
    <property type="evidence" value="ECO:0007669"/>
    <property type="project" value="UniProtKB-EC"/>
</dbReference>
<dbReference type="PRINTS" id="PR00727">
    <property type="entry name" value="LEADERPTASE"/>
</dbReference>
<dbReference type="EC" id="3.4.21.89" evidence="4"/>
<dbReference type="GO" id="GO:0006465">
    <property type="term" value="P:signal peptide processing"/>
    <property type="evidence" value="ECO:0007669"/>
    <property type="project" value="InterPro"/>
</dbReference>
<comment type="catalytic activity">
    <reaction evidence="4">
        <text>Cleavage of hydrophobic, N-terminal signal or leader sequences from secreted and periplasmic proteins.</text>
        <dbReference type="EC" id="3.4.21.89"/>
    </reaction>
</comment>
<evidence type="ECO:0000259" key="5">
    <source>
        <dbReference type="Pfam" id="PF10502"/>
    </source>
</evidence>
<evidence type="ECO:0000256" key="1">
    <source>
        <dbReference type="ARBA" id="ARBA00009370"/>
    </source>
</evidence>
<dbReference type="Pfam" id="PF10502">
    <property type="entry name" value="Peptidase_S26"/>
    <property type="match status" value="1"/>
</dbReference>
<evidence type="ECO:0000256" key="4">
    <source>
        <dbReference type="RuleBase" id="RU362042"/>
    </source>
</evidence>
<dbReference type="CDD" id="cd06530">
    <property type="entry name" value="S26_SPase_I"/>
    <property type="match status" value="1"/>
</dbReference>
<dbReference type="GO" id="GO:0004252">
    <property type="term" value="F:serine-type endopeptidase activity"/>
    <property type="evidence" value="ECO:0007669"/>
    <property type="project" value="InterPro"/>
</dbReference>
<dbReference type="EMBL" id="CP011308">
    <property type="protein sequence ID" value="AKF24818.1"/>
    <property type="molecule type" value="Genomic_DNA"/>
</dbReference>
<dbReference type="Proteomes" id="UP000034444">
    <property type="component" value="Chromosome"/>
</dbReference>
<feature type="active site" evidence="3">
    <location>
        <position position="52"/>
    </location>
</feature>
<evidence type="ECO:0000313" key="7">
    <source>
        <dbReference type="Proteomes" id="UP000034444"/>
    </source>
</evidence>
<feature type="active site" evidence="3">
    <location>
        <position position="11"/>
    </location>
</feature>
<name>A0A7U4M0V7_9BACT</name>
<accession>A0A7U4M0V7</accession>
<reference evidence="6 7" key="1">
    <citation type="submission" date="2015-04" db="EMBL/GenBank/DDBJ databases">
        <title>Complete genome sequence of Sulfurovum lithotrophicum ATCC BAA-797T.</title>
        <authorList>
            <person name="Ahn J."/>
            <person name="Park G."/>
            <person name="Jeon W."/>
            <person name="Jang Y."/>
            <person name="Jang M."/>
            <person name="Lee H."/>
            <person name="Lee H."/>
        </authorList>
    </citation>
    <scope>NUCLEOTIDE SEQUENCE [LARGE SCALE GENOMIC DNA]</scope>
    <source>
        <strain evidence="7">ATCC BAA-797 / 42BKT</strain>
    </source>
</reference>
<organism evidence="6 7">
    <name type="scientific">Sulfurovum lithotrophicum</name>
    <dbReference type="NCBI Taxonomy" id="206403"/>
    <lineage>
        <taxon>Bacteria</taxon>
        <taxon>Pseudomonadati</taxon>
        <taxon>Campylobacterota</taxon>
        <taxon>Epsilonproteobacteria</taxon>
        <taxon>Campylobacterales</taxon>
        <taxon>Sulfurovaceae</taxon>
        <taxon>Sulfurovum</taxon>
    </lineage>
</organism>
<keyword evidence="4" id="KW-0378">Hydrolase</keyword>
<dbReference type="Gene3D" id="2.10.109.10">
    <property type="entry name" value="Umud Fragment, subunit A"/>
    <property type="match status" value="1"/>
</dbReference>
<dbReference type="InterPro" id="IPR019533">
    <property type="entry name" value="Peptidase_S26"/>
</dbReference>
<evidence type="ECO:0000256" key="3">
    <source>
        <dbReference type="PIRSR" id="PIRSR600223-1"/>
    </source>
</evidence>
<dbReference type="SUPFAM" id="SSF51306">
    <property type="entry name" value="LexA/Signal peptidase"/>
    <property type="match status" value="1"/>
</dbReference>
<evidence type="ECO:0000313" key="6">
    <source>
        <dbReference type="EMBL" id="AKF24818.1"/>
    </source>
</evidence>
<keyword evidence="7" id="KW-1185">Reference proteome</keyword>
<reference evidence="7" key="2">
    <citation type="journal article" date="2017" name="Stand. Genomic Sci.">
        <title>Complete genome sequence of the sulfur-oxidizing chemolithoautotrophic Sulfurovum lithotrophicum 42BKTT.</title>
        <authorList>
            <person name="Jeon W."/>
            <person name="Priscilla L."/>
            <person name="Park G."/>
            <person name="Lee H."/>
            <person name="Lee N."/>
            <person name="Lee D."/>
            <person name="Kwon H."/>
            <person name="Ahn I."/>
            <person name="Lee C."/>
            <person name="Lee H."/>
            <person name="Ahn J."/>
        </authorList>
    </citation>
    <scope>NUCLEOTIDE SEQUENCE [LARGE SCALE GENOMIC DNA]</scope>
    <source>
        <strain evidence="7">ATCC BAA-797 / 42BKT</strain>
    </source>
</reference>
<proteinExistence type="inferred from homology"/>
<dbReference type="NCBIfam" id="TIGR02227">
    <property type="entry name" value="sigpep_I_bact"/>
    <property type="match status" value="1"/>
</dbReference>
<keyword evidence="4" id="KW-0645">Protease</keyword>
<dbReference type="InterPro" id="IPR036286">
    <property type="entry name" value="LexA/Signal_pep-like_sf"/>
</dbReference>
<gene>
    <name evidence="6" type="ORF">YH65_05030</name>
</gene>
<protein>
    <recommendedName>
        <fullName evidence="2 4">Signal peptidase I</fullName>
        <ecNumber evidence="4">3.4.21.89</ecNumber>
    </recommendedName>
</protein>
<comment type="similarity">
    <text evidence="1 4">Belongs to the peptidase S26 family.</text>
</comment>
<dbReference type="AlphaFoldDB" id="A0A7U4M0V7"/>
<dbReference type="PANTHER" id="PTHR43390">
    <property type="entry name" value="SIGNAL PEPTIDASE I"/>
    <property type="match status" value="1"/>
</dbReference>
<comment type="subcellular location">
    <subcellularLocation>
        <location evidence="4">Membrane</location>
        <topology evidence="4">Single-pass type II membrane protein</topology>
    </subcellularLocation>
</comment>
<sequence>MFRIYKIDGTSMNYGMVEGDVVLCKRQVDTIKRGDMLVVRHPLDPKGRLYVKRCAALPGDRFFQKERFFYLQIDGDSSKTYQLALQYDLEVVSTKDGYFLKNPYLKYYGVVHNWNLKVPGELSKLPMMTVEDDHYYVLGDYRDNSADSRFFGAVPRDWVMSKVIYVLKKPRDWMTLLEIKEADSSEKEVKKNGGLTPSSFKG</sequence>
<evidence type="ECO:0000256" key="2">
    <source>
        <dbReference type="ARBA" id="ARBA00019232"/>
    </source>
</evidence>
<dbReference type="PANTHER" id="PTHR43390:SF1">
    <property type="entry name" value="CHLOROPLAST PROCESSING PEPTIDASE"/>
    <property type="match status" value="1"/>
</dbReference>
<feature type="domain" description="Peptidase S26" evidence="5">
    <location>
        <begin position="2"/>
        <end position="165"/>
    </location>
</feature>
<dbReference type="KEGG" id="slh:YH65_05030"/>